<dbReference type="PANTHER" id="PTHR30047">
    <property type="entry name" value="HIGH-AFFINITY CHOLINE TRANSPORT PROTEIN-RELATED"/>
    <property type="match status" value="1"/>
</dbReference>
<organism evidence="10 11">
    <name type="scientific">Flexistipes sinusarabici</name>
    <dbReference type="NCBI Taxonomy" id="2352"/>
    <lineage>
        <taxon>Bacteria</taxon>
        <taxon>Pseudomonadati</taxon>
        <taxon>Deferribacterota</taxon>
        <taxon>Deferribacteres</taxon>
        <taxon>Deferribacterales</taxon>
        <taxon>Flexistipitaceae</taxon>
        <taxon>Flexistipes</taxon>
    </lineage>
</organism>
<keyword evidence="3" id="KW-0813">Transport</keyword>
<evidence type="ECO:0000313" key="11">
    <source>
        <dbReference type="Proteomes" id="UP000323337"/>
    </source>
</evidence>
<evidence type="ECO:0000256" key="4">
    <source>
        <dbReference type="ARBA" id="ARBA00022475"/>
    </source>
</evidence>
<feature type="transmembrane region" description="Helical" evidence="9">
    <location>
        <begin position="454"/>
        <end position="473"/>
    </location>
</feature>
<dbReference type="EMBL" id="VSIV01000246">
    <property type="protein sequence ID" value="TYB32850.1"/>
    <property type="molecule type" value="Genomic_DNA"/>
</dbReference>
<feature type="coiled-coil region" evidence="8">
    <location>
        <begin position="499"/>
        <end position="531"/>
    </location>
</feature>
<evidence type="ECO:0000256" key="3">
    <source>
        <dbReference type="ARBA" id="ARBA00022448"/>
    </source>
</evidence>
<feature type="transmembrane region" description="Helical" evidence="9">
    <location>
        <begin position="326"/>
        <end position="344"/>
    </location>
</feature>
<feature type="transmembrane region" description="Helical" evidence="9">
    <location>
        <begin position="238"/>
        <end position="259"/>
    </location>
</feature>
<dbReference type="PANTHER" id="PTHR30047:SF7">
    <property type="entry name" value="HIGH-AFFINITY CHOLINE TRANSPORT PROTEIN"/>
    <property type="match status" value="1"/>
</dbReference>
<evidence type="ECO:0000256" key="8">
    <source>
        <dbReference type="SAM" id="Coils"/>
    </source>
</evidence>
<dbReference type="GO" id="GO:0005886">
    <property type="term" value="C:plasma membrane"/>
    <property type="evidence" value="ECO:0007669"/>
    <property type="project" value="UniProtKB-SubCell"/>
</dbReference>
<comment type="similarity">
    <text evidence="2">Belongs to the BCCT transporter (TC 2.A.15) family.</text>
</comment>
<feature type="transmembrane region" description="Helical" evidence="9">
    <location>
        <begin position="479"/>
        <end position="498"/>
    </location>
</feature>
<evidence type="ECO:0000256" key="2">
    <source>
        <dbReference type="ARBA" id="ARBA00005658"/>
    </source>
</evidence>
<gene>
    <name evidence="10" type="ORF">FXF49_09310</name>
</gene>
<accession>A0A5D0MN17</accession>
<evidence type="ECO:0000256" key="1">
    <source>
        <dbReference type="ARBA" id="ARBA00004651"/>
    </source>
</evidence>
<feature type="transmembrane region" description="Helical" evidence="9">
    <location>
        <begin position="200"/>
        <end position="218"/>
    </location>
</feature>
<evidence type="ECO:0000256" key="7">
    <source>
        <dbReference type="ARBA" id="ARBA00023136"/>
    </source>
</evidence>
<keyword evidence="5 9" id="KW-0812">Transmembrane</keyword>
<dbReference type="Proteomes" id="UP000323337">
    <property type="component" value="Unassembled WGS sequence"/>
</dbReference>
<dbReference type="Pfam" id="PF02028">
    <property type="entry name" value="BCCT"/>
    <property type="match status" value="1"/>
</dbReference>
<dbReference type="PROSITE" id="PS01303">
    <property type="entry name" value="BCCT"/>
    <property type="match status" value="1"/>
</dbReference>
<reference evidence="10 11" key="1">
    <citation type="submission" date="2019-08" db="EMBL/GenBank/DDBJ databases">
        <title>Genomic characterization of a novel candidate phylum (ARYD3) from a high temperature, high salinity tertiary oil reservoir in north central Oklahoma, USA.</title>
        <authorList>
            <person name="Youssef N.H."/>
            <person name="Yadav A."/>
            <person name="Elshahed M.S."/>
        </authorList>
    </citation>
    <scope>NUCLEOTIDE SEQUENCE [LARGE SCALE GENOMIC DNA]</scope>
    <source>
        <strain evidence="10">ARYD1</strain>
    </source>
</reference>
<comment type="caution">
    <text evidence="10">The sequence shown here is derived from an EMBL/GenBank/DDBJ whole genome shotgun (WGS) entry which is preliminary data.</text>
</comment>
<sequence>MNNKTEDTEKKESHKYFDIHPPVFWPSAILLFTFIIITIAFEDSMDKVFTTVQTAISNNLGWFLIVSVNIYLFFMLYIAFGKYGNIRLGGKTAVPEFSKTSWFAMLFSAGMGIGILFWSVAEPIYHFTEPILASPNSTEAARQAMLITFLHWGFHPWAIYALVGMSLAFFAFNKDMPLAIRSIFYPLLGKRVYGKLGDTIDVLAVLATLFGLATSLGFGVQQINAGLHHLFGMPFNIYFQIILMVVVTSAASLSVISGLDHGVKKLSEINMRLGILLVVFVLVAGPTLFIFETYVQNIGAYLNDFFKISFWAEGYTRSDWQNSWTIFYWAWWISWSPFVGMFIARISRGRTLREFVLSVLLFPALLTFLWLTVFGGSAIFFETNQTELISEAVKGNVAVSIYELLKNLPMGAVANFFAVLLVFSFFVTSSDSGSLVVDTFTSGGKLTSPVTQRLFWAVMEGVVAAVLLFGGGLGALQTASITTGLPFSIILLLMVWSLKKGLAKEYESEQLKEKNKERENYLQLIRDLLESSDKATNKSLTKMNKSKNEK</sequence>
<evidence type="ECO:0000313" key="10">
    <source>
        <dbReference type="EMBL" id="TYB32850.1"/>
    </source>
</evidence>
<dbReference type="InterPro" id="IPR000060">
    <property type="entry name" value="BCCT_transptr"/>
</dbReference>
<keyword evidence="4" id="KW-1003">Cell membrane</keyword>
<evidence type="ECO:0000256" key="9">
    <source>
        <dbReference type="SAM" id="Phobius"/>
    </source>
</evidence>
<name>A0A5D0MN17_FLESI</name>
<protein>
    <submittedName>
        <fullName evidence="10">BCCT family transporter</fullName>
    </submittedName>
</protein>
<keyword evidence="6 9" id="KW-1133">Transmembrane helix</keyword>
<evidence type="ECO:0000256" key="6">
    <source>
        <dbReference type="ARBA" id="ARBA00022989"/>
    </source>
</evidence>
<dbReference type="NCBIfam" id="TIGR00842">
    <property type="entry name" value="bcct"/>
    <property type="match status" value="1"/>
</dbReference>
<keyword evidence="8" id="KW-0175">Coiled coil</keyword>
<proteinExistence type="inferred from homology"/>
<evidence type="ECO:0000256" key="5">
    <source>
        <dbReference type="ARBA" id="ARBA00022692"/>
    </source>
</evidence>
<dbReference type="RefSeq" id="WP_303701628.1">
    <property type="nucleotide sequence ID" value="NZ_VSIV01000246.1"/>
</dbReference>
<dbReference type="GO" id="GO:0022857">
    <property type="term" value="F:transmembrane transporter activity"/>
    <property type="evidence" value="ECO:0007669"/>
    <property type="project" value="InterPro"/>
</dbReference>
<feature type="transmembrane region" description="Helical" evidence="9">
    <location>
        <begin position="271"/>
        <end position="291"/>
    </location>
</feature>
<dbReference type="InterPro" id="IPR018093">
    <property type="entry name" value="BCCT_CS"/>
</dbReference>
<dbReference type="AlphaFoldDB" id="A0A5D0MN17"/>
<keyword evidence="7 9" id="KW-0472">Membrane</keyword>
<feature type="transmembrane region" description="Helical" evidence="9">
    <location>
        <begin position="21"/>
        <end position="41"/>
    </location>
</feature>
<comment type="subcellular location">
    <subcellularLocation>
        <location evidence="1">Cell membrane</location>
        <topology evidence="1">Multi-pass membrane protein</topology>
    </subcellularLocation>
</comment>
<feature type="transmembrane region" description="Helical" evidence="9">
    <location>
        <begin position="356"/>
        <end position="381"/>
    </location>
</feature>
<feature type="transmembrane region" description="Helical" evidence="9">
    <location>
        <begin position="101"/>
        <end position="121"/>
    </location>
</feature>
<feature type="transmembrane region" description="Helical" evidence="9">
    <location>
        <begin position="154"/>
        <end position="172"/>
    </location>
</feature>
<feature type="transmembrane region" description="Helical" evidence="9">
    <location>
        <begin position="408"/>
        <end position="427"/>
    </location>
</feature>
<feature type="transmembrane region" description="Helical" evidence="9">
    <location>
        <begin position="61"/>
        <end position="80"/>
    </location>
</feature>